<comment type="caution">
    <text evidence="2">The sequence shown here is derived from an EMBL/GenBank/DDBJ whole genome shotgun (WGS) entry which is preliminary data.</text>
</comment>
<reference evidence="2" key="1">
    <citation type="submission" date="2018-11" db="EMBL/GenBank/DDBJ databases">
        <authorList>
            <person name="Alioto T."/>
            <person name="Alioto T."/>
        </authorList>
    </citation>
    <scope>NUCLEOTIDE SEQUENCE</scope>
</reference>
<dbReference type="Proteomes" id="UP000596742">
    <property type="component" value="Unassembled WGS sequence"/>
</dbReference>
<evidence type="ECO:0000256" key="1">
    <source>
        <dbReference type="SAM" id="MobiDB-lite"/>
    </source>
</evidence>
<sequence length="230" mass="26290">MTYLVLNAIFSRQISSECILLLDPVKGCNTIAPCSPINNVIVFSDSPKKTSQKRIQYKDLTSSSSSDEQNRLPILKRKRIKLSHHITAKKQRNDAKGVIVSSESDEELTETITHEKEKCQKFRLENQKKKPKAKAKRNSTKAAMKKQFKKEKTDKCKDLNHTSDTQKKEFLEKLSQDIVDKYIATEKFDLEALKQSNTQEEGRPMCGYPGCKKSFAVDWKCRSKQVSVSV</sequence>
<feature type="compositionally biased region" description="Basic residues" evidence="1">
    <location>
        <begin position="129"/>
        <end position="149"/>
    </location>
</feature>
<protein>
    <submittedName>
        <fullName evidence="2">Uncharacterized protein</fullName>
    </submittedName>
</protein>
<proteinExistence type="predicted"/>
<name>A0A8B6FGS5_MYTGA</name>
<dbReference type="OrthoDB" id="6195700at2759"/>
<organism evidence="2 3">
    <name type="scientific">Mytilus galloprovincialis</name>
    <name type="common">Mediterranean mussel</name>
    <dbReference type="NCBI Taxonomy" id="29158"/>
    <lineage>
        <taxon>Eukaryota</taxon>
        <taxon>Metazoa</taxon>
        <taxon>Spiralia</taxon>
        <taxon>Lophotrochozoa</taxon>
        <taxon>Mollusca</taxon>
        <taxon>Bivalvia</taxon>
        <taxon>Autobranchia</taxon>
        <taxon>Pteriomorphia</taxon>
        <taxon>Mytilida</taxon>
        <taxon>Mytiloidea</taxon>
        <taxon>Mytilidae</taxon>
        <taxon>Mytilinae</taxon>
        <taxon>Mytilus</taxon>
    </lineage>
</organism>
<feature type="region of interest" description="Disordered" evidence="1">
    <location>
        <begin position="127"/>
        <end position="160"/>
    </location>
</feature>
<evidence type="ECO:0000313" key="2">
    <source>
        <dbReference type="EMBL" id="VDI49928.1"/>
    </source>
</evidence>
<keyword evidence="3" id="KW-1185">Reference proteome</keyword>
<dbReference type="EMBL" id="UYJE01006885">
    <property type="protein sequence ID" value="VDI49928.1"/>
    <property type="molecule type" value="Genomic_DNA"/>
</dbReference>
<dbReference type="AlphaFoldDB" id="A0A8B6FGS5"/>
<feature type="compositionally biased region" description="Basic and acidic residues" evidence="1">
    <location>
        <begin position="150"/>
        <end position="160"/>
    </location>
</feature>
<evidence type="ECO:0000313" key="3">
    <source>
        <dbReference type="Proteomes" id="UP000596742"/>
    </source>
</evidence>
<gene>
    <name evidence="2" type="ORF">MGAL_10B014527</name>
</gene>
<accession>A0A8B6FGS5</accession>